<dbReference type="Gene3D" id="3.40.190.10">
    <property type="entry name" value="Periplasmic binding protein-like II"/>
    <property type="match status" value="3"/>
</dbReference>
<evidence type="ECO:0000313" key="4">
    <source>
        <dbReference type="EMBL" id="NBC69710.1"/>
    </source>
</evidence>
<dbReference type="EMBL" id="JAAAMU010000005">
    <property type="protein sequence ID" value="NBC69710.1"/>
    <property type="molecule type" value="Genomic_DNA"/>
</dbReference>
<feature type="signal peptide" evidence="3">
    <location>
        <begin position="1"/>
        <end position="26"/>
    </location>
</feature>
<dbReference type="PROSITE" id="PS51257">
    <property type="entry name" value="PROKAR_LIPOPROTEIN"/>
    <property type="match status" value="1"/>
</dbReference>
<reference evidence="4 5" key="1">
    <citation type="submission" date="2020-01" db="EMBL/GenBank/DDBJ databases">
        <title>Paenibacillus soybeanensis sp. nov. isolated from the nodules of soybean (Glycine max(L.) Merr).</title>
        <authorList>
            <person name="Wang H."/>
        </authorList>
    </citation>
    <scope>NUCLEOTIDE SEQUENCE [LARGE SCALE GENOMIC DNA]</scope>
    <source>
        <strain evidence="4 5">DSM 23054</strain>
    </source>
</reference>
<organism evidence="4 5">
    <name type="scientific">Paenibacillus sacheonensis</name>
    <dbReference type="NCBI Taxonomy" id="742054"/>
    <lineage>
        <taxon>Bacteria</taxon>
        <taxon>Bacillati</taxon>
        <taxon>Bacillota</taxon>
        <taxon>Bacilli</taxon>
        <taxon>Bacillales</taxon>
        <taxon>Paenibacillaceae</taxon>
        <taxon>Paenibacillus</taxon>
    </lineage>
</organism>
<comment type="caution">
    <text evidence="4">The sequence shown here is derived from an EMBL/GenBank/DDBJ whole genome shotgun (WGS) entry which is preliminary data.</text>
</comment>
<accession>A0A7X4YNN2</accession>
<evidence type="ECO:0000256" key="1">
    <source>
        <dbReference type="ARBA" id="ARBA00022729"/>
    </source>
</evidence>
<keyword evidence="5" id="KW-1185">Reference proteome</keyword>
<feature type="region of interest" description="Disordered" evidence="2">
    <location>
        <begin position="31"/>
        <end position="63"/>
    </location>
</feature>
<sequence length="580" mass="63941">MTRTKKTGSVLLTALVGMMVITSACSDNKNNNQGNAAEQTPAAGNNATGTNDAPPADPMAKYDPPIELTTVAFEGEKPEYPAGDSIDNNIWTRAYASDLGINVKNLWVAANTPEVRDQKMSVTIASGNLPDVMHVTAREMQMLIESGQVEDLTDVYDQYASEGVKNIMSYNGGIILDAASYKGKLMALPDTTQGGGTDGAPMIWVRTDWLDKLKLSPPKTMDDVMKIATAFTNDDPDGNGKKDTFGMALDKNIYDGFAGVQGFFSAYHAYPFNVNVSMWQKDEATGKLAYSGIQPQVKNGLIALNQMFKQGLIDPEFPVKDGNKVAETVTSGKVGLMFGQFWNASWPLNDLKKADNKSEWMPYPLVSADDQPAKSYVETPVPSMYYVVKKGYDHKEAVVKMLNYYYDKIYGEHAESDKFHTVTENGKKIQVFGSATIQTFTMDTNVKAHELVTEALKTGDTSKLNDEFLGYYTQMKEATAGTNLTGWYLNPIFGENGAYEVLKNYNANNLILSNEFYGSPTPTMIEKGAFLKQQEIEAFTKIIMGAAPADDFDKFVENWKQLGGDKITEEVNEWYATKSK</sequence>
<dbReference type="OrthoDB" id="2499850at2"/>
<name>A0A7X4YNN2_9BACL</name>
<dbReference type="SUPFAM" id="SSF53850">
    <property type="entry name" value="Periplasmic binding protein-like II"/>
    <property type="match status" value="1"/>
</dbReference>
<evidence type="ECO:0000256" key="3">
    <source>
        <dbReference type="SAM" id="SignalP"/>
    </source>
</evidence>
<dbReference type="Proteomes" id="UP000558113">
    <property type="component" value="Unassembled WGS sequence"/>
</dbReference>
<dbReference type="InterPro" id="IPR050490">
    <property type="entry name" value="Bact_solute-bd_prot1"/>
</dbReference>
<dbReference type="RefSeq" id="WP_161697837.1">
    <property type="nucleotide sequence ID" value="NZ_JAAAMU010000005.1"/>
</dbReference>
<evidence type="ECO:0000313" key="5">
    <source>
        <dbReference type="Proteomes" id="UP000558113"/>
    </source>
</evidence>
<protein>
    <submittedName>
        <fullName evidence="4">Extracellular solute-binding protein</fullName>
    </submittedName>
</protein>
<keyword evidence="1 3" id="KW-0732">Signal</keyword>
<dbReference type="AlphaFoldDB" id="A0A7X4YNN2"/>
<feature type="compositionally biased region" description="Low complexity" evidence="2">
    <location>
        <begin position="42"/>
        <end position="51"/>
    </location>
</feature>
<proteinExistence type="predicted"/>
<dbReference type="CDD" id="cd13580">
    <property type="entry name" value="PBP2_AlgQ_like_1"/>
    <property type="match status" value="1"/>
</dbReference>
<dbReference type="PANTHER" id="PTHR43649">
    <property type="entry name" value="ARABINOSE-BINDING PROTEIN-RELATED"/>
    <property type="match status" value="1"/>
</dbReference>
<evidence type="ECO:0000256" key="2">
    <source>
        <dbReference type="SAM" id="MobiDB-lite"/>
    </source>
</evidence>
<gene>
    <name evidence="4" type="ORF">GT003_11965</name>
</gene>
<dbReference type="PANTHER" id="PTHR43649:SF33">
    <property type="entry name" value="POLYGALACTURONAN_RHAMNOGALACTURONAN-BINDING PROTEIN YTCQ"/>
    <property type="match status" value="1"/>
</dbReference>
<feature type="chain" id="PRO_5030977418" evidence="3">
    <location>
        <begin position="27"/>
        <end position="580"/>
    </location>
</feature>